<dbReference type="InterPro" id="IPR050463">
    <property type="entry name" value="Gfo/Idh/MocA_oxidrdct_glycsds"/>
</dbReference>
<dbReference type="Gene3D" id="3.40.50.720">
    <property type="entry name" value="NAD(P)-binding Rossmann-like Domain"/>
    <property type="match status" value="1"/>
</dbReference>
<accession>A0ABY2WGZ5</accession>
<comment type="caution">
    <text evidence="2">The sequence shown here is derived from an EMBL/GenBank/DDBJ whole genome shotgun (WGS) entry which is preliminary data.</text>
</comment>
<proteinExistence type="predicted"/>
<dbReference type="InterPro" id="IPR000683">
    <property type="entry name" value="Gfo/Idh/MocA-like_OxRdtase_N"/>
</dbReference>
<dbReference type="InterPro" id="IPR036291">
    <property type="entry name" value="NAD(P)-bd_dom_sf"/>
</dbReference>
<dbReference type="PANTHER" id="PTHR43818:SF9">
    <property type="entry name" value="HYPOTHETICAL OXIDOREDUCTASE"/>
    <property type="match status" value="1"/>
</dbReference>
<sequence length="331" mass="36449">MATQARRNFIKKISCAGVGTLIPGLGSSGYNFSWSQKNDKRVGIVGMDTSHSPYLVRGINTSNSGYRVTAAYTSVSNDLPASHSRVGQFSKQIKSMGVEITDSLGELLNKVDYVLLCTVDGRLHKEQAEIILKAGKRVFIDKPMAISLVEVIEIFEFAQKLNIPIFSSSAVRFMKTAQEVRDGAIGNVTGAQVYAPIIYEPTHPSMYWYGIHGAELLYTVMGNGCEKVKCFTSEKHHFIIGDWGHGRIGTYNGLKNGMQKYGGQVFGDKGVSYLGDFENLSPLTDKILEFFETGEVPVDPSETIELFAFLDAAQKSEKTGTWVSLKEVWGQ</sequence>
<dbReference type="SUPFAM" id="SSF51735">
    <property type="entry name" value="NAD(P)-binding Rossmann-fold domains"/>
    <property type="match status" value="1"/>
</dbReference>
<name>A0ABY2WGZ5_9FLAO</name>
<reference evidence="2 3" key="1">
    <citation type="submission" date="2019-05" db="EMBL/GenBank/DDBJ databases">
        <title>Flagellimonas sp. AsT0115, sp. nov., isolated from a marine red algae, Asparagopsis taxiformis.</title>
        <authorList>
            <person name="Kim J."/>
            <person name="Jeong S.E."/>
            <person name="Jeon C.O."/>
        </authorList>
    </citation>
    <scope>NUCLEOTIDE SEQUENCE [LARGE SCALE GENOMIC DNA]</scope>
    <source>
        <strain evidence="2 3">AsT0115</strain>
    </source>
</reference>
<feature type="domain" description="Gfo/Idh/MocA-like oxidoreductase N-terminal" evidence="1">
    <location>
        <begin position="41"/>
        <end position="162"/>
    </location>
</feature>
<dbReference type="Gene3D" id="3.30.360.10">
    <property type="entry name" value="Dihydrodipicolinate Reductase, domain 2"/>
    <property type="match status" value="1"/>
</dbReference>
<evidence type="ECO:0000313" key="3">
    <source>
        <dbReference type="Proteomes" id="UP000751614"/>
    </source>
</evidence>
<gene>
    <name evidence="2" type="ORF">FGG15_18110</name>
</gene>
<dbReference type="RefSeq" id="WP_138838988.1">
    <property type="nucleotide sequence ID" value="NZ_VCNI01000004.1"/>
</dbReference>
<evidence type="ECO:0000313" key="2">
    <source>
        <dbReference type="EMBL" id="TMU50714.1"/>
    </source>
</evidence>
<dbReference type="SUPFAM" id="SSF55347">
    <property type="entry name" value="Glyceraldehyde-3-phosphate dehydrogenase-like, C-terminal domain"/>
    <property type="match status" value="1"/>
</dbReference>
<dbReference type="EMBL" id="VCNI01000004">
    <property type="protein sequence ID" value="TMU50714.1"/>
    <property type="molecule type" value="Genomic_DNA"/>
</dbReference>
<organism evidence="2 3">
    <name type="scientific">Flagellimonas algicola</name>
    <dbReference type="NCBI Taxonomy" id="2583815"/>
    <lineage>
        <taxon>Bacteria</taxon>
        <taxon>Pseudomonadati</taxon>
        <taxon>Bacteroidota</taxon>
        <taxon>Flavobacteriia</taxon>
        <taxon>Flavobacteriales</taxon>
        <taxon>Flavobacteriaceae</taxon>
        <taxon>Flagellimonas</taxon>
    </lineage>
</organism>
<keyword evidence="3" id="KW-1185">Reference proteome</keyword>
<protein>
    <submittedName>
        <fullName evidence="2">Gfo/Idh/MocA family oxidoreductase</fullName>
    </submittedName>
</protein>
<dbReference type="PANTHER" id="PTHR43818">
    <property type="entry name" value="BCDNA.GH03377"/>
    <property type="match status" value="1"/>
</dbReference>
<dbReference type="Proteomes" id="UP000751614">
    <property type="component" value="Unassembled WGS sequence"/>
</dbReference>
<dbReference type="Pfam" id="PF01408">
    <property type="entry name" value="GFO_IDH_MocA"/>
    <property type="match status" value="1"/>
</dbReference>
<evidence type="ECO:0000259" key="1">
    <source>
        <dbReference type="Pfam" id="PF01408"/>
    </source>
</evidence>